<sequence>MSNAKTVFLTGVTGYVGGTYLQQLLNSPNPPSQITCLVRSPEKVKPLDAIPTVKAVVGDHAEYDLLTELAETHDITIESAESDNQKMMDALLRGMEKRHEKGLETIFIHTSGTGELADDARGEYASEVTYTDGEARPPHVLHINSLPDTAFHRKVDLSIIEADKKGWCRSYIIFPGTIWGKGTGSLFGSGISNPYSKQIPMAVQASLDRGRAGMIGKGLNYWVHVHIDDVGSHFALVYDAALFDKGPHGELGYYLCSAGEYQLLRATIAIGEVMQKHGWSKVAEPDSFAEAELDKYFSGFAKSPGGHKYYPGTNSRAESAQAKKLGWKPEHEDVDEFYQYCRDETERIGAKGAPFW</sequence>
<accession>A0A1Y2B2C4</accession>
<organism evidence="2 3">
    <name type="scientific">Naematelia encephala</name>
    <dbReference type="NCBI Taxonomy" id="71784"/>
    <lineage>
        <taxon>Eukaryota</taxon>
        <taxon>Fungi</taxon>
        <taxon>Dikarya</taxon>
        <taxon>Basidiomycota</taxon>
        <taxon>Agaricomycotina</taxon>
        <taxon>Tremellomycetes</taxon>
        <taxon>Tremellales</taxon>
        <taxon>Naemateliaceae</taxon>
        <taxon>Naematelia</taxon>
    </lineage>
</organism>
<evidence type="ECO:0000313" key="3">
    <source>
        <dbReference type="Proteomes" id="UP000193986"/>
    </source>
</evidence>
<dbReference type="OrthoDB" id="10262413at2759"/>
<reference evidence="2 3" key="1">
    <citation type="submission" date="2016-07" db="EMBL/GenBank/DDBJ databases">
        <title>Pervasive Adenine N6-methylation of Active Genes in Fungi.</title>
        <authorList>
            <consortium name="DOE Joint Genome Institute"/>
            <person name="Mondo S.J."/>
            <person name="Dannebaum R.O."/>
            <person name="Kuo R.C."/>
            <person name="Labutti K."/>
            <person name="Haridas S."/>
            <person name="Kuo A."/>
            <person name="Salamov A."/>
            <person name="Ahrendt S.R."/>
            <person name="Lipzen A."/>
            <person name="Sullivan W."/>
            <person name="Andreopoulos W.B."/>
            <person name="Clum A."/>
            <person name="Lindquist E."/>
            <person name="Daum C."/>
            <person name="Ramamoorthy G.K."/>
            <person name="Gryganskyi A."/>
            <person name="Culley D."/>
            <person name="Magnuson J.K."/>
            <person name="James T.Y."/>
            <person name="O'Malley M.A."/>
            <person name="Stajich J.E."/>
            <person name="Spatafora J.W."/>
            <person name="Visel A."/>
            <person name="Grigoriev I.V."/>
        </authorList>
    </citation>
    <scope>NUCLEOTIDE SEQUENCE [LARGE SCALE GENOMIC DNA]</scope>
    <source>
        <strain evidence="2 3">68-887.2</strain>
    </source>
</reference>
<evidence type="ECO:0000259" key="1">
    <source>
        <dbReference type="Pfam" id="PF13460"/>
    </source>
</evidence>
<keyword evidence="3" id="KW-1185">Reference proteome</keyword>
<dbReference type="EMBL" id="MCFC01000028">
    <property type="protein sequence ID" value="ORY28971.1"/>
    <property type="molecule type" value="Genomic_DNA"/>
</dbReference>
<dbReference type="Proteomes" id="UP000193986">
    <property type="component" value="Unassembled WGS sequence"/>
</dbReference>
<dbReference type="InterPro" id="IPR036291">
    <property type="entry name" value="NAD(P)-bd_dom_sf"/>
</dbReference>
<proteinExistence type="predicted"/>
<comment type="caution">
    <text evidence="2">The sequence shown here is derived from an EMBL/GenBank/DDBJ whole genome shotgun (WGS) entry which is preliminary data.</text>
</comment>
<dbReference type="Gene3D" id="3.40.50.720">
    <property type="entry name" value="NAD(P)-binding Rossmann-like Domain"/>
    <property type="match status" value="1"/>
</dbReference>
<evidence type="ECO:0000313" key="2">
    <source>
        <dbReference type="EMBL" id="ORY28971.1"/>
    </source>
</evidence>
<dbReference type="PANTHER" id="PTHR48079:SF6">
    <property type="entry name" value="NAD(P)-BINDING DOMAIN-CONTAINING PROTEIN-RELATED"/>
    <property type="match status" value="1"/>
</dbReference>
<protein>
    <recommendedName>
        <fullName evidence="1">NAD(P)-binding domain-containing protein</fullName>
    </recommendedName>
</protein>
<dbReference type="GO" id="GO:0005737">
    <property type="term" value="C:cytoplasm"/>
    <property type="evidence" value="ECO:0007669"/>
    <property type="project" value="TreeGrafter"/>
</dbReference>
<dbReference type="InterPro" id="IPR051783">
    <property type="entry name" value="NAD(P)-dependent_oxidoreduct"/>
</dbReference>
<dbReference type="AlphaFoldDB" id="A0A1Y2B2C4"/>
<dbReference type="GO" id="GO:0004029">
    <property type="term" value="F:aldehyde dehydrogenase (NAD+) activity"/>
    <property type="evidence" value="ECO:0007669"/>
    <property type="project" value="TreeGrafter"/>
</dbReference>
<name>A0A1Y2B2C4_9TREE</name>
<dbReference type="SUPFAM" id="SSF51735">
    <property type="entry name" value="NAD(P)-binding Rossmann-fold domains"/>
    <property type="match status" value="1"/>
</dbReference>
<gene>
    <name evidence="2" type="ORF">BCR39DRAFT_559271</name>
</gene>
<feature type="domain" description="NAD(P)-binding" evidence="1">
    <location>
        <begin position="11"/>
        <end position="124"/>
    </location>
</feature>
<dbReference type="InParanoid" id="A0A1Y2B2C4"/>
<dbReference type="Pfam" id="PF13460">
    <property type="entry name" value="NAD_binding_10"/>
    <property type="match status" value="1"/>
</dbReference>
<dbReference type="PANTHER" id="PTHR48079">
    <property type="entry name" value="PROTEIN YEEZ"/>
    <property type="match status" value="1"/>
</dbReference>
<dbReference type="STRING" id="71784.A0A1Y2B2C4"/>
<dbReference type="InterPro" id="IPR016040">
    <property type="entry name" value="NAD(P)-bd_dom"/>
</dbReference>